<dbReference type="InParanoid" id="A0A2G4YW60"/>
<dbReference type="AlphaFoldDB" id="A0A2G4YW60"/>
<evidence type="ECO:0000313" key="3">
    <source>
        <dbReference type="EMBL" id="PHZ86582.1"/>
    </source>
</evidence>
<dbReference type="Proteomes" id="UP000229730">
    <property type="component" value="Unassembled WGS sequence"/>
</dbReference>
<reference evidence="3 4" key="1">
    <citation type="submission" date="2017-10" db="EMBL/GenBank/DDBJ databases">
        <title>Frigbacter circumglobatus gen. nov. sp. nov., isolated from sediment cultured in situ.</title>
        <authorList>
            <person name="Zhao Z."/>
        </authorList>
    </citation>
    <scope>NUCLEOTIDE SEQUENCE [LARGE SCALE GENOMIC DNA]</scope>
    <source>
        <strain evidence="3 4">ZYL</strain>
    </source>
</reference>
<sequence>MRIGVDVGGTNTDAVLIDGEKVLSWCKMPTTPDVGDGITTAITKVMTDAGVSSTEIQCVMIGTTHFTNAFVERKNLLPVGIIRIALPAARALPPLLDWPEDIANKVGDNIHLIRGGYQYDGRLNEALDEEAIAAAAITLNKKKIHTVAVTSLFSSVNNDMELRAAEILKEHMTDVSVSLSHTIGRIGILERENATIMNASLADMAGSVVKSFRQALKNLNITAPFYVSQNDGTLMSADFVAKYPVLTFASGPTNSMRGAAYLSGVKDAIVADIGGTTTDIGMLVNGYPRESSVTVDIGGIRTNFRMPDVLALGLGGGSLVRQEAGKVTVGPQSVGYRLSEEGLVFNGSTLTSSDIAVAAGYAEMGDISKVSALETGLIAQAVDAIHAIISEGVDRMKTSSEPVPLILVGGGSILINRDISGTSKTLIPDHASVANAIGAAIAQIGAEIDKVFSYDEVGREIAMESAKREAIEKAIAAGADEETIKIIDIEEVPLAYVPGGAVRLRIKAAGQLSFAQNTLTEIFKGKGE</sequence>
<comment type="caution">
    <text evidence="3">The sequence shown here is derived from an EMBL/GenBank/DDBJ whole genome shotgun (WGS) entry which is preliminary data.</text>
</comment>
<dbReference type="SUPFAM" id="SSF53067">
    <property type="entry name" value="Actin-like ATPase domain"/>
    <property type="match status" value="2"/>
</dbReference>
<dbReference type="EMBL" id="PDEM01000007">
    <property type="protein sequence ID" value="PHZ86582.1"/>
    <property type="molecule type" value="Genomic_DNA"/>
</dbReference>
<keyword evidence="4" id="KW-1185">Reference proteome</keyword>
<dbReference type="OrthoDB" id="9814788at2"/>
<feature type="domain" description="Hydantoinase/oxoprolinase N-terminal" evidence="2">
    <location>
        <begin position="2"/>
        <end position="171"/>
    </location>
</feature>
<evidence type="ECO:0000259" key="1">
    <source>
        <dbReference type="Pfam" id="PF01968"/>
    </source>
</evidence>
<dbReference type="Pfam" id="PF01968">
    <property type="entry name" value="Hydantoinase_A"/>
    <property type="match status" value="1"/>
</dbReference>
<name>A0A2G4YW60_9PROT</name>
<dbReference type="Gene3D" id="3.30.420.40">
    <property type="match status" value="1"/>
</dbReference>
<gene>
    <name evidence="3" type="ORF">CRD36_01500</name>
</gene>
<dbReference type="InterPro" id="IPR008040">
    <property type="entry name" value="Hydant_A_N"/>
</dbReference>
<dbReference type="InterPro" id="IPR043129">
    <property type="entry name" value="ATPase_NBD"/>
</dbReference>
<organism evidence="3 4">
    <name type="scientific">Paremcibacter congregatus</name>
    <dbReference type="NCBI Taxonomy" id="2043170"/>
    <lineage>
        <taxon>Bacteria</taxon>
        <taxon>Pseudomonadati</taxon>
        <taxon>Pseudomonadota</taxon>
        <taxon>Alphaproteobacteria</taxon>
        <taxon>Emcibacterales</taxon>
        <taxon>Emcibacteraceae</taxon>
        <taxon>Paremcibacter</taxon>
    </lineage>
</organism>
<dbReference type="RefSeq" id="WP_099470958.1">
    <property type="nucleotide sequence ID" value="NZ_CP041025.1"/>
</dbReference>
<dbReference type="PANTHER" id="PTHR11365:SF10">
    <property type="entry name" value="HYDANTOINASE_OXOPROLINASE"/>
    <property type="match status" value="1"/>
</dbReference>
<dbReference type="PANTHER" id="PTHR11365">
    <property type="entry name" value="5-OXOPROLINASE RELATED"/>
    <property type="match status" value="1"/>
</dbReference>
<protein>
    <submittedName>
        <fullName evidence="3">Hydantoinase subunit beta</fullName>
    </submittedName>
</protein>
<feature type="domain" description="Hydantoinase A/oxoprolinase" evidence="1">
    <location>
        <begin position="191"/>
        <end position="361"/>
    </location>
</feature>
<dbReference type="InterPro" id="IPR002821">
    <property type="entry name" value="Hydantoinase_A"/>
</dbReference>
<dbReference type="GO" id="GO:0016787">
    <property type="term" value="F:hydrolase activity"/>
    <property type="evidence" value="ECO:0007669"/>
    <property type="project" value="InterPro"/>
</dbReference>
<dbReference type="Pfam" id="PF05378">
    <property type="entry name" value="Hydant_A_N"/>
    <property type="match status" value="1"/>
</dbReference>
<proteinExistence type="predicted"/>
<dbReference type="InterPro" id="IPR045079">
    <property type="entry name" value="Oxoprolinase-like"/>
</dbReference>
<accession>A0A2G4YW60</accession>
<evidence type="ECO:0000313" key="4">
    <source>
        <dbReference type="Proteomes" id="UP000229730"/>
    </source>
</evidence>
<evidence type="ECO:0000259" key="2">
    <source>
        <dbReference type="Pfam" id="PF05378"/>
    </source>
</evidence>